<dbReference type="Pfam" id="PF06071">
    <property type="entry name" value="YchF-GTPase_C"/>
    <property type="match status" value="1"/>
</dbReference>
<keyword evidence="9" id="KW-1185">Reference proteome</keyword>
<keyword evidence="3" id="KW-0067">ATP-binding</keyword>
<dbReference type="InterPro" id="IPR004396">
    <property type="entry name" value="ATPase_YchF/OLA1"/>
</dbReference>
<sequence>MGCVASTVETSEPESSPKNARGSQTAPNPGRTLLTSSANSPKDAEAEQTASPTGLRNSRPGGFMLNEEVTSPVSPGKSILRSKSLQGLGHKETGRRATFDAVSLQEEELAHCRSVKRRVTLGQAEVREYRVQMTQSRSSEGNRGQFELVPDDRLDKLASLANSEKVINEMIEYVDIAGLVRGASKGEGLGNQFLGNIRNTDAIVHVIRCFDDENVTHVDGSVDPVRDIETISLELVFADADQCEKRLKKVEREVVGQVKGAKEEKEALQKVLKVLEEGKPARAAKLSEKEELALQDLSLLSMKPVIYAANVSEEELAAGNEYVKAVQDFAKETGDQVVVVSAQVEAELKSLDAEEVQDYLESLGVKESGCGSLVQATYRTLGLRTYFTCGPKETRAWTIHAGWKAPKAAGVIHTDFEKGFIKAATVSYDDFVECGSEEAAKDKGKLRIEGKEYEVQEADVMHFRFN</sequence>
<dbReference type="OMA" id="ARQWTIR"/>
<protein>
    <recommendedName>
        <fullName evidence="4">Obg-like ATPase homolog</fullName>
    </recommendedName>
</protein>
<evidence type="ECO:0000256" key="2">
    <source>
        <dbReference type="ARBA" id="ARBA00022741"/>
    </source>
</evidence>
<organism evidence="8 9">
    <name type="scientific">Symbiodinium microadriaticum</name>
    <name type="common">Dinoflagellate</name>
    <name type="synonym">Zooxanthella microadriatica</name>
    <dbReference type="NCBI Taxonomy" id="2951"/>
    <lineage>
        <taxon>Eukaryota</taxon>
        <taxon>Sar</taxon>
        <taxon>Alveolata</taxon>
        <taxon>Dinophyceae</taxon>
        <taxon>Suessiales</taxon>
        <taxon>Symbiodiniaceae</taxon>
        <taxon>Symbiodinium</taxon>
    </lineage>
</organism>
<evidence type="ECO:0000256" key="5">
    <source>
        <dbReference type="SAM" id="Coils"/>
    </source>
</evidence>
<dbReference type="CDD" id="cd04867">
    <property type="entry name" value="TGS_YchF_OLA1"/>
    <property type="match status" value="1"/>
</dbReference>
<feature type="domain" description="OBG-type G" evidence="7">
    <location>
        <begin position="174"/>
        <end position="360"/>
    </location>
</feature>
<gene>
    <name evidence="8" type="primary">ychF</name>
    <name evidence="8" type="ORF">AK812_SmicGene23024</name>
</gene>
<name>A0A1Q9DI85_SYMMI</name>
<dbReference type="InterPro" id="IPR031167">
    <property type="entry name" value="G_OBG"/>
</dbReference>
<dbReference type="InterPro" id="IPR027417">
    <property type="entry name" value="P-loop_NTPase"/>
</dbReference>
<dbReference type="Gene3D" id="3.10.20.30">
    <property type="match status" value="1"/>
</dbReference>
<dbReference type="Proteomes" id="UP000186817">
    <property type="component" value="Unassembled WGS sequence"/>
</dbReference>
<proteinExistence type="predicted"/>
<evidence type="ECO:0000256" key="3">
    <source>
        <dbReference type="ARBA" id="ARBA00022840"/>
    </source>
</evidence>
<dbReference type="PANTHER" id="PTHR23305">
    <property type="entry name" value="OBG GTPASE FAMILY"/>
    <property type="match status" value="1"/>
</dbReference>
<accession>A0A1Q9DI85</accession>
<dbReference type="Gene3D" id="1.10.150.300">
    <property type="entry name" value="TGS-like domain"/>
    <property type="match status" value="1"/>
</dbReference>
<dbReference type="AlphaFoldDB" id="A0A1Q9DI85"/>
<dbReference type="SUPFAM" id="SSF81271">
    <property type="entry name" value="TGS-like"/>
    <property type="match status" value="1"/>
</dbReference>
<reference evidence="8 9" key="1">
    <citation type="submission" date="2016-02" db="EMBL/GenBank/DDBJ databases">
        <title>Genome analysis of coral dinoflagellate symbionts highlights evolutionary adaptations to a symbiotic lifestyle.</title>
        <authorList>
            <person name="Aranda M."/>
            <person name="Li Y."/>
            <person name="Liew Y.J."/>
            <person name="Baumgarten S."/>
            <person name="Simakov O."/>
            <person name="Wilson M."/>
            <person name="Piel J."/>
            <person name="Ashoor H."/>
            <person name="Bougouffa S."/>
            <person name="Bajic V.B."/>
            <person name="Ryu T."/>
            <person name="Ravasi T."/>
            <person name="Bayer T."/>
            <person name="Micklem G."/>
            <person name="Kim H."/>
            <person name="Bhak J."/>
            <person name="Lajeunesse T.C."/>
            <person name="Voolstra C.R."/>
        </authorList>
    </citation>
    <scope>NUCLEOTIDE SEQUENCE [LARGE SCALE GENOMIC DNA]</scope>
    <source>
        <strain evidence="8 9">CCMP2467</strain>
    </source>
</reference>
<dbReference type="EMBL" id="LSRX01000523">
    <property type="protein sequence ID" value="OLP94887.1"/>
    <property type="molecule type" value="Genomic_DNA"/>
</dbReference>
<keyword evidence="2" id="KW-0547">Nucleotide-binding</keyword>
<feature type="region of interest" description="Disordered" evidence="6">
    <location>
        <begin position="1"/>
        <end position="78"/>
    </location>
</feature>
<dbReference type="InterPro" id="IPR023192">
    <property type="entry name" value="TGS-like_dom_sf"/>
</dbReference>
<dbReference type="InterPro" id="IPR012676">
    <property type="entry name" value="TGS-like"/>
</dbReference>
<evidence type="ECO:0000256" key="4">
    <source>
        <dbReference type="ARBA" id="ARBA00068719"/>
    </source>
</evidence>
<dbReference type="PANTHER" id="PTHR23305:SF18">
    <property type="entry name" value="OBG-TYPE G DOMAIN-CONTAINING PROTEIN"/>
    <property type="match status" value="1"/>
</dbReference>
<dbReference type="FunFam" id="1.10.150.300:FF:000001">
    <property type="entry name" value="Ribosome-binding ATPase YchF"/>
    <property type="match status" value="1"/>
</dbReference>
<dbReference type="InterPro" id="IPR041706">
    <property type="entry name" value="YchF_N"/>
</dbReference>
<dbReference type="InterPro" id="IPR012675">
    <property type="entry name" value="Beta-grasp_dom_sf"/>
</dbReference>
<dbReference type="PROSITE" id="PS51710">
    <property type="entry name" value="G_OBG"/>
    <property type="match status" value="1"/>
</dbReference>
<dbReference type="InterPro" id="IPR013029">
    <property type="entry name" value="YchF_C"/>
</dbReference>
<dbReference type="NCBIfam" id="TIGR00092">
    <property type="entry name" value="redox-regulated ATPase YchF"/>
    <property type="match status" value="1"/>
</dbReference>
<dbReference type="Pfam" id="PF01926">
    <property type="entry name" value="MMR_HSR1"/>
    <property type="match status" value="1"/>
</dbReference>
<keyword evidence="5" id="KW-0175">Coiled coil</keyword>
<feature type="compositionally biased region" description="Low complexity" evidence="6">
    <location>
        <begin position="1"/>
        <end position="17"/>
    </location>
</feature>
<keyword evidence="1" id="KW-0479">Metal-binding</keyword>
<dbReference type="GO" id="GO:0046872">
    <property type="term" value="F:metal ion binding"/>
    <property type="evidence" value="ECO:0007669"/>
    <property type="project" value="UniProtKB-KW"/>
</dbReference>
<evidence type="ECO:0000259" key="7">
    <source>
        <dbReference type="PROSITE" id="PS51710"/>
    </source>
</evidence>
<dbReference type="GO" id="GO:0005525">
    <property type="term" value="F:GTP binding"/>
    <property type="evidence" value="ECO:0007669"/>
    <property type="project" value="InterPro"/>
</dbReference>
<dbReference type="CDD" id="cd01900">
    <property type="entry name" value="YchF"/>
    <property type="match status" value="1"/>
</dbReference>
<dbReference type="GO" id="GO:0016887">
    <property type="term" value="F:ATP hydrolysis activity"/>
    <property type="evidence" value="ECO:0007669"/>
    <property type="project" value="InterPro"/>
</dbReference>
<evidence type="ECO:0000256" key="6">
    <source>
        <dbReference type="SAM" id="MobiDB-lite"/>
    </source>
</evidence>
<evidence type="ECO:0000256" key="1">
    <source>
        <dbReference type="ARBA" id="ARBA00022723"/>
    </source>
</evidence>
<dbReference type="FunFam" id="3.10.20.30:FF:000001">
    <property type="entry name" value="Ribosome-binding ATPase YchF"/>
    <property type="match status" value="1"/>
</dbReference>
<feature type="compositionally biased region" description="Polar residues" evidence="6">
    <location>
        <begin position="21"/>
        <end position="40"/>
    </location>
</feature>
<dbReference type="InterPro" id="IPR006073">
    <property type="entry name" value="GTP-bd"/>
</dbReference>
<dbReference type="GO" id="GO:0005524">
    <property type="term" value="F:ATP binding"/>
    <property type="evidence" value="ECO:0007669"/>
    <property type="project" value="UniProtKB-KW"/>
</dbReference>
<feature type="coiled-coil region" evidence="5">
    <location>
        <begin position="233"/>
        <end position="278"/>
    </location>
</feature>
<dbReference type="OrthoDB" id="424823at2759"/>
<evidence type="ECO:0000313" key="8">
    <source>
        <dbReference type="EMBL" id="OLP94887.1"/>
    </source>
</evidence>
<dbReference type="GO" id="GO:0005737">
    <property type="term" value="C:cytoplasm"/>
    <property type="evidence" value="ECO:0007669"/>
    <property type="project" value="TreeGrafter"/>
</dbReference>
<evidence type="ECO:0000313" key="9">
    <source>
        <dbReference type="Proteomes" id="UP000186817"/>
    </source>
</evidence>
<dbReference type="Gene3D" id="3.40.50.300">
    <property type="entry name" value="P-loop containing nucleotide triphosphate hydrolases"/>
    <property type="match status" value="1"/>
</dbReference>
<dbReference type="SUPFAM" id="SSF52540">
    <property type="entry name" value="P-loop containing nucleoside triphosphate hydrolases"/>
    <property type="match status" value="1"/>
</dbReference>
<comment type="caution">
    <text evidence="8">The sequence shown here is derived from an EMBL/GenBank/DDBJ whole genome shotgun (WGS) entry which is preliminary data.</text>
</comment>